<keyword evidence="3" id="KW-1185">Reference proteome</keyword>
<feature type="signal peptide" evidence="1">
    <location>
        <begin position="1"/>
        <end position="19"/>
    </location>
</feature>
<keyword evidence="1" id="KW-0732">Signal</keyword>
<evidence type="ECO:0000313" key="2">
    <source>
        <dbReference type="EMBL" id="KAK6349195.1"/>
    </source>
</evidence>
<protein>
    <submittedName>
        <fullName evidence="2">Uncharacterized protein</fullName>
    </submittedName>
</protein>
<proteinExistence type="predicted"/>
<reference evidence="2 3" key="1">
    <citation type="submission" date="2019-10" db="EMBL/GenBank/DDBJ databases">
        <authorList>
            <person name="Palmer J.M."/>
        </authorList>
    </citation>
    <scope>NUCLEOTIDE SEQUENCE [LARGE SCALE GENOMIC DNA]</scope>
    <source>
        <strain evidence="2 3">TWF730</strain>
    </source>
</reference>
<gene>
    <name evidence="2" type="ORF">TWF730_009946</name>
</gene>
<accession>A0AAV9UZV7</accession>
<comment type="caution">
    <text evidence="2">The sequence shown here is derived from an EMBL/GenBank/DDBJ whole genome shotgun (WGS) entry which is preliminary data.</text>
</comment>
<feature type="chain" id="PRO_5043990226" evidence="1">
    <location>
        <begin position="20"/>
        <end position="192"/>
    </location>
</feature>
<sequence length="192" mass="21654">MKSVLFTIFALSNILPSLAVPQPTNFKNLDRLAAAKARAQFEAQKALPFKVVEWKTIPSKDYKESWAFHHHASARALANGTIEKPVKIAKRNVGGIFISTEFDWGSGGLREYKIHPLNDCIRLTGTPWFRTLKSFGPDPGTMCLIFSTGTFHPDPQIGIDFGKYILSVVYCQRCKDLWFELLYDKVGLFQAL</sequence>
<evidence type="ECO:0000313" key="3">
    <source>
        <dbReference type="Proteomes" id="UP001373714"/>
    </source>
</evidence>
<name>A0AAV9UZV7_9PEZI</name>
<dbReference type="Proteomes" id="UP001373714">
    <property type="component" value="Unassembled WGS sequence"/>
</dbReference>
<dbReference type="AlphaFoldDB" id="A0AAV9UZV7"/>
<evidence type="ECO:0000256" key="1">
    <source>
        <dbReference type="SAM" id="SignalP"/>
    </source>
</evidence>
<organism evidence="2 3">
    <name type="scientific">Orbilia blumenaviensis</name>
    <dbReference type="NCBI Taxonomy" id="1796055"/>
    <lineage>
        <taxon>Eukaryota</taxon>
        <taxon>Fungi</taxon>
        <taxon>Dikarya</taxon>
        <taxon>Ascomycota</taxon>
        <taxon>Pezizomycotina</taxon>
        <taxon>Orbiliomycetes</taxon>
        <taxon>Orbiliales</taxon>
        <taxon>Orbiliaceae</taxon>
        <taxon>Orbilia</taxon>
    </lineage>
</organism>
<dbReference type="EMBL" id="JAVHNS010000007">
    <property type="protein sequence ID" value="KAK6349195.1"/>
    <property type="molecule type" value="Genomic_DNA"/>
</dbReference>